<dbReference type="EMBL" id="MFKK01000035">
    <property type="protein sequence ID" value="OGG39786.1"/>
    <property type="molecule type" value="Genomic_DNA"/>
</dbReference>
<comment type="caution">
    <text evidence="1">The sequence shown here is derived from an EMBL/GenBank/DDBJ whole genome shotgun (WGS) entry which is preliminary data.</text>
</comment>
<evidence type="ECO:0000313" key="2">
    <source>
        <dbReference type="Proteomes" id="UP000176996"/>
    </source>
</evidence>
<dbReference type="STRING" id="1798471.A3A21_02425"/>
<protein>
    <submittedName>
        <fullName evidence="1">Uncharacterized protein</fullName>
    </submittedName>
</protein>
<dbReference type="AlphaFoldDB" id="A0A1F6BS88"/>
<name>A0A1F6BS88_9BACT</name>
<proteinExistence type="predicted"/>
<sequence>MFLSYEEFGFFAKHCQVAYGWYHGKMRMKGFFEKLPKEPVLEVPPDGDNEVLTEEEETFKRNLIRNLHLPSYTSYEDALKSREDLRNLVPGAREREAEELGLPADASYTTIERARQREQKKGERRTYLNLKNWQKGTMLTMCDKF</sequence>
<reference evidence="1 2" key="1">
    <citation type="journal article" date="2016" name="Nat. Commun.">
        <title>Thousands of microbial genomes shed light on interconnected biogeochemical processes in an aquifer system.</title>
        <authorList>
            <person name="Anantharaman K."/>
            <person name="Brown C.T."/>
            <person name="Hug L.A."/>
            <person name="Sharon I."/>
            <person name="Castelle C.J."/>
            <person name="Probst A.J."/>
            <person name="Thomas B.C."/>
            <person name="Singh A."/>
            <person name="Wilkins M.J."/>
            <person name="Karaoz U."/>
            <person name="Brodie E.L."/>
            <person name="Williams K.H."/>
            <person name="Hubbard S.S."/>
            <person name="Banfield J.F."/>
        </authorList>
    </citation>
    <scope>NUCLEOTIDE SEQUENCE [LARGE SCALE GENOMIC DNA]</scope>
</reference>
<gene>
    <name evidence="1" type="ORF">A3A21_02425</name>
</gene>
<dbReference type="Proteomes" id="UP000176996">
    <property type="component" value="Unassembled WGS sequence"/>
</dbReference>
<organism evidence="1 2">
    <name type="scientific">Candidatus Jorgensenbacteria bacterium RIFCSPLOWO2_01_FULL_45_25b</name>
    <dbReference type="NCBI Taxonomy" id="1798471"/>
    <lineage>
        <taxon>Bacteria</taxon>
        <taxon>Candidatus Joergenseniibacteriota</taxon>
    </lineage>
</organism>
<accession>A0A1F6BS88</accession>
<evidence type="ECO:0000313" key="1">
    <source>
        <dbReference type="EMBL" id="OGG39786.1"/>
    </source>
</evidence>